<proteinExistence type="predicted"/>
<comment type="caution">
    <text evidence="1">The sequence shown here is derived from an EMBL/GenBank/DDBJ whole genome shotgun (WGS) entry which is preliminary data.</text>
</comment>
<organism evidence="1 2">
    <name type="scientific">Pleuronectes platessa</name>
    <name type="common">European plaice</name>
    <dbReference type="NCBI Taxonomy" id="8262"/>
    <lineage>
        <taxon>Eukaryota</taxon>
        <taxon>Metazoa</taxon>
        <taxon>Chordata</taxon>
        <taxon>Craniata</taxon>
        <taxon>Vertebrata</taxon>
        <taxon>Euteleostomi</taxon>
        <taxon>Actinopterygii</taxon>
        <taxon>Neopterygii</taxon>
        <taxon>Teleostei</taxon>
        <taxon>Neoteleostei</taxon>
        <taxon>Acanthomorphata</taxon>
        <taxon>Carangaria</taxon>
        <taxon>Pleuronectiformes</taxon>
        <taxon>Pleuronectoidei</taxon>
        <taxon>Pleuronectidae</taxon>
        <taxon>Pleuronectes</taxon>
    </lineage>
</organism>
<accession>A0A9N7TYL6</accession>
<reference evidence="1" key="1">
    <citation type="submission" date="2020-03" db="EMBL/GenBank/DDBJ databases">
        <authorList>
            <person name="Weist P."/>
        </authorList>
    </citation>
    <scope>NUCLEOTIDE SEQUENCE</scope>
</reference>
<dbReference type="AlphaFoldDB" id="A0A9N7TYL6"/>
<dbReference type="Proteomes" id="UP001153269">
    <property type="component" value="Unassembled WGS sequence"/>
</dbReference>
<evidence type="ECO:0000313" key="1">
    <source>
        <dbReference type="EMBL" id="CAB1420058.1"/>
    </source>
</evidence>
<keyword evidence="2" id="KW-1185">Reference proteome</keyword>
<name>A0A9N7TYL6_PLEPL</name>
<sequence length="106" mass="12807">MVWKTMRNMLKDGQLVKERRRKQQTGCEVTFTRQVDILHHRPHDRMFNIMIIGKFLHPDDQSAPVPPNCAKIAETKKKKEEVTEREDILLLLRVHWVIHQFVRRRQ</sequence>
<evidence type="ECO:0000313" key="2">
    <source>
        <dbReference type="Proteomes" id="UP001153269"/>
    </source>
</evidence>
<gene>
    <name evidence="1" type="ORF">PLEPLA_LOCUS7933</name>
</gene>
<protein>
    <submittedName>
        <fullName evidence="1">Uncharacterized protein</fullName>
    </submittedName>
</protein>
<dbReference type="EMBL" id="CADEAL010000432">
    <property type="protein sequence ID" value="CAB1420058.1"/>
    <property type="molecule type" value="Genomic_DNA"/>
</dbReference>